<evidence type="ECO:0000313" key="3">
    <source>
        <dbReference type="Proteomes" id="UP000179786"/>
    </source>
</evidence>
<sequence length="195" mass="22376">MSYIVFFTLLLLITLLGVYVVIENNRKKAREAEKKIFNNRLKEITTHFKQRTAEYVDAKILRPKYAPKINAIVGNFFVVQAHTEANLTQLEVVSELFTRTVGTELGKCRVTGNTELLAEQLQYFVAELPSNGIAYNKDFYYEILPALITLIKTPDVPMNLEIDEEPLEDNAQSDNELDEQTKQQMLDARQRLTTS</sequence>
<gene>
    <name evidence="2" type="ORF">BET10_10100</name>
</gene>
<accession>A0A1S1MSU7</accession>
<keyword evidence="3" id="KW-1185">Reference proteome</keyword>
<reference evidence="2 3" key="1">
    <citation type="submission" date="2016-09" db="EMBL/GenBank/DDBJ databases">
        <title>Pseudoalteromonas amylolytica sp. nov., isolated from the surface seawater.</title>
        <authorList>
            <person name="Wu Y.-H."/>
            <person name="Cheng H."/>
            <person name="Jin X.-B."/>
            <person name="Wang C.-S."/>
            <person name="Xu X.-W."/>
        </authorList>
    </citation>
    <scope>NUCLEOTIDE SEQUENCE [LARGE SCALE GENOMIC DNA]</scope>
    <source>
        <strain evidence="2 3">JW1</strain>
    </source>
</reference>
<organism evidence="2 3">
    <name type="scientific">Pseudoalteromonas amylolytica</name>
    <dbReference type="NCBI Taxonomy" id="1859457"/>
    <lineage>
        <taxon>Bacteria</taxon>
        <taxon>Pseudomonadati</taxon>
        <taxon>Pseudomonadota</taxon>
        <taxon>Gammaproteobacteria</taxon>
        <taxon>Alteromonadales</taxon>
        <taxon>Pseudoalteromonadaceae</taxon>
        <taxon>Pseudoalteromonas</taxon>
    </lineage>
</organism>
<dbReference type="OrthoDB" id="6314644at2"/>
<dbReference type="AlphaFoldDB" id="A0A1S1MSU7"/>
<name>A0A1S1MSU7_9GAMM</name>
<evidence type="ECO:0000256" key="1">
    <source>
        <dbReference type="SAM" id="MobiDB-lite"/>
    </source>
</evidence>
<dbReference type="RefSeq" id="WP_070985590.1">
    <property type="nucleotide sequence ID" value="NZ_MKJU01000025.1"/>
</dbReference>
<dbReference type="STRING" id="1859457.BET10_10100"/>
<evidence type="ECO:0000313" key="2">
    <source>
        <dbReference type="EMBL" id="OHU91680.1"/>
    </source>
</evidence>
<dbReference type="EMBL" id="MKJU01000025">
    <property type="protein sequence ID" value="OHU91680.1"/>
    <property type="molecule type" value="Genomic_DNA"/>
</dbReference>
<proteinExistence type="predicted"/>
<feature type="region of interest" description="Disordered" evidence="1">
    <location>
        <begin position="165"/>
        <end position="195"/>
    </location>
</feature>
<protein>
    <submittedName>
        <fullName evidence="2">Uncharacterized protein</fullName>
    </submittedName>
</protein>
<dbReference type="Proteomes" id="UP000179786">
    <property type="component" value="Unassembled WGS sequence"/>
</dbReference>
<comment type="caution">
    <text evidence="2">The sequence shown here is derived from an EMBL/GenBank/DDBJ whole genome shotgun (WGS) entry which is preliminary data.</text>
</comment>